<evidence type="ECO:0000256" key="6">
    <source>
        <dbReference type="PIRSR" id="PIRSR001426-1"/>
    </source>
</evidence>
<feature type="binding site" evidence="6">
    <location>
        <position position="118"/>
    </location>
    <ligand>
        <name>Fe(3+)</name>
        <dbReference type="ChEBI" id="CHEBI:29034"/>
    </ligand>
</feature>
<comment type="similarity">
    <text evidence="1">Belongs to the nitrile hydratase subunit alpha family.</text>
</comment>
<dbReference type="PIRSF" id="PIRSF001426">
    <property type="entry name" value="NHase_alpha"/>
    <property type="match status" value="1"/>
</dbReference>
<dbReference type="OrthoDB" id="528553at2"/>
<evidence type="ECO:0000313" key="9">
    <source>
        <dbReference type="EMBL" id="KAA2236521.1"/>
    </source>
</evidence>
<evidence type="ECO:0000313" key="10">
    <source>
        <dbReference type="Proteomes" id="UP000323142"/>
    </source>
</evidence>
<sequence>MGAGHHHDHDHPHDHEGSELSPMDLRVRALESILVEKGYVDPAAVDALIETYETRVGPRNGARVVAKAWSDPGFRDWLLRDATAAIASLGFTGRQGEHMVAVENTPDEHHMVVCTLCSCYPWPVLGLPPVWYKSAPYRSRAVIDPRGVLAEFGVALPPQTRIRIWDSTAEVRYLVIPMRPAGTDGWDEERLAGLVTRDSMIGTGLALSPEAVAA</sequence>
<evidence type="ECO:0000256" key="7">
    <source>
        <dbReference type="SAM" id="MobiDB-lite"/>
    </source>
</evidence>
<feature type="region of interest" description="Disordered" evidence="7">
    <location>
        <begin position="1"/>
        <end position="22"/>
    </location>
</feature>
<feature type="compositionally biased region" description="Basic and acidic residues" evidence="7">
    <location>
        <begin position="1"/>
        <end position="18"/>
    </location>
</feature>
<evidence type="ECO:0000256" key="4">
    <source>
        <dbReference type="ARBA" id="ARBA00023239"/>
    </source>
</evidence>
<dbReference type="Pfam" id="PF02979">
    <property type="entry name" value="NHase_alpha"/>
    <property type="match status" value="1"/>
</dbReference>
<feature type="domain" description="Nitrile hydratase alpha/Thiocyanate hydrolase gamma" evidence="8">
    <location>
        <begin position="23"/>
        <end position="203"/>
    </location>
</feature>
<dbReference type="EC" id="4.2.1.84" evidence="2"/>
<keyword evidence="3 6" id="KW-0479">Metal-binding</keyword>
<keyword evidence="4 9" id="KW-0456">Lyase</keyword>
<protein>
    <recommendedName>
        <fullName evidence="2">nitrile hydratase</fullName>
        <ecNumber evidence="2">4.2.1.84</ecNumber>
    </recommendedName>
</protein>
<dbReference type="SUPFAM" id="SSF56209">
    <property type="entry name" value="Nitrile hydratase alpha chain"/>
    <property type="match status" value="1"/>
</dbReference>
<dbReference type="InterPro" id="IPR023900">
    <property type="entry name" value="CN_Hdrtase_asu/SCN_Hdrlase_gsu"/>
</dbReference>
<evidence type="ECO:0000256" key="3">
    <source>
        <dbReference type="ARBA" id="ARBA00022723"/>
    </source>
</evidence>
<reference evidence="9 10" key="2">
    <citation type="submission" date="2019-09" db="EMBL/GenBank/DDBJ databases">
        <authorList>
            <person name="Jin C."/>
        </authorList>
    </citation>
    <scope>NUCLEOTIDE SEQUENCE [LARGE SCALE GENOMIC DNA]</scope>
    <source>
        <strain evidence="9 10">BN140002</strain>
    </source>
</reference>
<dbReference type="InterPro" id="IPR018141">
    <property type="entry name" value="Nitrile_hydratase_asu"/>
</dbReference>
<dbReference type="Proteomes" id="UP000323142">
    <property type="component" value="Unassembled WGS sequence"/>
</dbReference>
<evidence type="ECO:0000256" key="1">
    <source>
        <dbReference type="ARBA" id="ARBA00009363"/>
    </source>
</evidence>
<dbReference type="InterPro" id="IPR036648">
    <property type="entry name" value="CN_Hdrase_a/SCN_Hdrase_g_sf"/>
</dbReference>
<dbReference type="EMBL" id="VUOA01000026">
    <property type="protein sequence ID" value="KAA2236521.1"/>
    <property type="molecule type" value="Genomic_DNA"/>
</dbReference>
<dbReference type="RefSeq" id="WP_149818710.1">
    <property type="nucleotide sequence ID" value="NZ_VUOA01000026.1"/>
</dbReference>
<dbReference type="Gene3D" id="3.90.330.10">
    <property type="entry name" value="Nitrile hydratase alpha /Thiocyanate hydrolase gamma"/>
    <property type="match status" value="1"/>
</dbReference>
<reference evidence="9 10" key="1">
    <citation type="submission" date="2019-09" db="EMBL/GenBank/DDBJ databases">
        <title>Salinarimonas rosea gen. nov., sp. nov., a new member of the a-2 subgroup of the Proteobacteria.</title>
        <authorList>
            <person name="Liu J."/>
        </authorList>
    </citation>
    <scope>NUCLEOTIDE SEQUENCE [LARGE SCALE GENOMIC DNA]</scope>
    <source>
        <strain evidence="9 10">BN140002</strain>
    </source>
</reference>
<feature type="binding site" evidence="6">
    <location>
        <position position="117"/>
    </location>
    <ligand>
        <name>Fe(3+)</name>
        <dbReference type="ChEBI" id="CHEBI:29034"/>
    </ligand>
</feature>
<comment type="catalytic activity">
    <reaction evidence="5">
        <text>an aliphatic primary amide = an aliphatic nitrile + H2O</text>
        <dbReference type="Rhea" id="RHEA:12673"/>
        <dbReference type="ChEBI" id="CHEBI:15377"/>
        <dbReference type="ChEBI" id="CHEBI:65285"/>
        <dbReference type="ChEBI" id="CHEBI:80291"/>
        <dbReference type="EC" id="4.2.1.84"/>
    </reaction>
</comment>
<dbReference type="AlphaFoldDB" id="A0A5B2VBP5"/>
<feature type="binding site" evidence="6">
    <location>
        <position position="114"/>
    </location>
    <ligand>
        <name>Fe(3+)</name>
        <dbReference type="ChEBI" id="CHEBI:29034"/>
    </ligand>
</feature>
<dbReference type="GO" id="GO:0018822">
    <property type="term" value="F:nitrile hydratase activity"/>
    <property type="evidence" value="ECO:0007669"/>
    <property type="project" value="UniProtKB-EC"/>
</dbReference>
<name>A0A5B2VBP5_9HYPH</name>
<organism evidence="9 10">
    <name type="scientific">Salinarimonas soli</name>
    <dbReference type="NCBI Taxonomy" id="1638099"/>
    <lineage>
        <taxon>Bacteria</taxon>
        <taxon>Pseudomonadati</taxon>
        <taxon>Pseudomonadota</taxon>
        <taxon>Alphaproteobacteria</taxon>
        <taxon>Hyphomicrobiales</taxon>
        <taxon>Salinarimonadaceae</taxon>
        <taxon>Salinarimonas</taxon>
    </lineage>
</organism>
<keyword evidence="10" id="KW-1185">Reference proteome</keyword>
<evidence type="ECO:0000256" key="5">
    <source>
        <dbReference type="ARBA" id="ARBA00044877"/>
    </source>
</evidence>
<feature type="binding site" evidence="6">
    <location>
        <position position="119"/>
    </location>
    <ligand>
        <name>Fe(3+)</name>
        <dbReference type="ChEBI" id="CHEBI:29034"/>
    </ligand>
</feature>
<keyword evidence="6" id="KW-0408">Iron</keyword>
<evidence type="ECO:0000259" key="8">
    <source>
        <dbReference type="Pfam" id="PF02979"/>
    </source>
</evidence>
<comment type="caution">
    <text evidence="9">The sequence shown here is derived from an EMBL/GenBank/DDBJ whole genome shotgun (WGS) entry which is preliminary data.</text>
</comment>
<proteinExistence type="inferred from homology"/>
<gene>
    <name evidence="9" type="primary">nthA</name>
    <name evidence="9" type="ORF">F0L46_14425</name>
</gene>
<dbReference type="InterPro" id="IPR004232">
    <property type="entry name" value="CN_Hdrtase_a/SCN_Hdrlase_g"/>
</dbReference>
<accession>A0A5B2VBP5</accession>
<dbReference type="NCBIfam" id="TIGR01323">
    <property type="entry name" value="nitrile_alph"/>
    <property type="match status" value="1"/>
</dbReference>
<evidence type="ECO:0000256" key="2">
    <source>
        <dbReference type="ARBA" id="ARBA00013079"/>
    </source>
</evidence>
<dbReference type="GO" id="GO:0046914">
    <property type="term" value="F:transition metal ion binding"/>
    <property type="evidence" value="ECO:0007669"/>
    <property type="project" value="InterPro"/>
</dbReference>